<dbReference type="VEuPathDB" id="FungiDB:PC110_g1632"/>
<evidence type="ECO:0000256" key="1">
    <source>
        <dbReference type="SAM" id="MobiDB-lite"/>
    </source>
</evidence>
<keyword evidence="2" id="KW-0812">Transmembrane</keyword>
<dbReference type="PANTHER" id="PTHR11362">
    <property type="entry name" value="PHOSPHATIDYLETHANOLAMINE-BINDING PROTEIN"/>
    <property type="match status" value="1"/>
</dbReference>
<accession>A0A8T1UI26</accession>
<proteinExistence type="predicted"/>
<evidence type="ECO:0008006" key="5">
    <source>
        <dbReference type="Google" id="ProtNLM"/>
    </source>
</evidence>
<protein>
    <recommendedName>
        <fullName evidence="5">Phosphatidylethanolamine-binding protein PEBP</fullName>
    </recommendedName>
</protein>
<comment type="caution">
    <text evidence="3">The sequence shown here is derived from an EMBL/GenBank/DDBJ whole genome shotgun (WGS) entry which is preliminary data.</text>
</comment>
<sequence>MFPRDSAPFGSEATKSNTKHMEIIEPSAKTKGRTRAWDGIMSPESRLAAKAFVEKRQRRSEKAMPSYGSKLPPQPLAPASFSLRGAAFLVATAFIVSMVFMVAVMQSVGVDGIASNQLQNDGASFPALRLAADTALVQARVLQQLHVPLSSDAKGNDSIRVSIAFDQDHPVTPEQYVPMNEAQAAPSVFIEGSVADSAERYTYVLIDIDAPDPKAPTHAPFLHYILAGLAVNGQSAQDQLQQQHEVVVVPYYPVTPPVGEHRYVSLLFRQQESGPDAPDAELTAKRTNFDVAEFAKKHKLDLVATSYFHSHPAAQDN</sequence>
<dbReference type="InterPro" id="IPR035810">
    <property type="entry name" value="PEBP_euk"/>
</dbReference>
<evidence type="ECO:0000313" key="4">
    <source>
        <dbReference type="Proteomes" id="UP000688947"/>
    </source>
</evidence>
<name>A0A8T1UI26_9STRA</name>
<reference evidence="3" key="1">
    <citation type="submission" date="2021-01" db="EMBL/GenBank/DDBJ databases">
        <title>Phytophthora aleatoria, a newly-described species from Pinus radiata is distinct from Phytophthora cactorum isolates based on comparative genomics.</title>
        <authorList>
            <person name="Mcdougal R."/>
            <person name="Panda P."/>
            <person name="Williams N."/>
            <person name="Studholme D.J."/>
        </authorList>
    </citation>
    <scope>NUCLEOTIDE SEQUENCE</scope>
    <source>
        <strain evidence="3">NZFS 3830</strain>
    </source>
</reference>
<evidence type="ECO:0000313" key="3">
    <source>
        <dbReference type="EMBL" id="KAG6960780.1"/>
    </source>
</evidence>
<dbReference type="EMBL" id="JAENGZ010000373">
    <property type="protein sequence ID" value="KAG6960780.1"/>
    <property type="molecule type" value="Genomic_DNA"/>
</dbReference>
<gene>
    <name evidence="3" type="ORF">JG687_00008056</name>
</gene>
<keyword evidence="2" id="KW-1133">Transmembrane helix</keyword>
<evidence type="ECO:0000256" key="2">
    <source>
        <dbReference type="SAM" id="Phobius"/>
    </source>
</evidence>
<dbReference type="OrthoDB" id="2153661at2759"/>
<feature type="region of interest" description="Disordered" evidence="1">
    <location>
        <begin position="1"/>
        <end position="35"/>
    </location>
</feature>
<organism evidence="3 4">
    <name type="scientific">Phytophthora cactorum</name>
    <dbReference type="NCBI Taxonomy" id="29920"/>
    <lineage>
        <taxon>Eukaryota</taxon>
        <taxon>Sar</taxon>
        <taxon>Stramenopiles</taxon>
        <taxon>Oomycota</taxon>
        <taxon>Peronosporomycetes</taxon>
        <taxon>Peronosporales</taxon>
        <taxon>Peronosporaceae</taxon>
        <taxon>Phytophthora</taxon>
    </lineage>
</organism>
<dbReference type="Proteomes" id="UP000688947">
    <property type="component" value="Unassembled WGS sequence"/>
</dbReference>
<keyword evidence="2" id="KW-0472">Membrane</keyword>
<feature type="transmembrane region" description="Helical" evidence="2">
    <location>
        <begin position="86"/>
        <end position="105"/>
    </location>
</feature>
<dbReference type="CDD" id="cd00866">
    <property type="entry name" value="PEBP_euk"/>
    <property type="match status" value="1"/>
</dbReference>
<dbReference type="InterPro" id="IPR008914">
    <property type="entry name" value="PEBP"/>
</dbReference>
<dbReference type="PANTHER" id="PTHR11362:SF82">
    <property type="entry name" value="PHOSPHATIDYLETHANOLAMINE-BINDING PROTEIN 4"/>
    <property type="match status" value="1"/>
</dbReference>
<dbReference type="AlphaFoldDB" id="A0A8T1UI26"/>
<dbReference type="Pfam" id="PF01161">
    <property type="entry name" value="PBP"/>
    <property type="match status" value="1"/>
</dbReference>